<dbReference type="InterPro" id="IPR006016">
    <property type="entry name" value="UspA"/>
</dbReference>
<feature type="domain" description="UspA" evidence="1">
    <location>
        <begin position="5"/>
        <end position="133"/>
    </location>
</feature>
<dbReference type="Gene3D" id="3.40.50.12370">
    <property type="match status" value="1"/>
</dbReference>
<dbReference type="Pfam" id="PF00582">
    <property type="entry name" value="Usp"/>
    <property type="match status" value="1"/>
</dbReference>
<proteinExistence type="predicted"/>
<dbReference type="Proteomes" id="UP000309016">
    <property type="component" value="Chromosome"/>
</dbReference>
<sequence length="272" mass="31134">MIKRNRILVLIDFSKNTENLIDFGFNIAELIDAKVVFVHQVPGLVPAMADEESRREIIQVEINEAYSKLRELAKGRIYSNDSFQVSEKPILVLLRGLSSPKYFDWVFTGLKESGILKRLFIGSITLSIIDESDMLTVTVPTNSKMNPPKKLLVGVHPTYTLNGEHLHTVLKAFENNLEKIEFFTILKETETEQKAREHLLHLQAEYNNYDPAIQIYRGNDATSALRDKIKQSHNSFLVLQQGSRSLTDNLFRKFTINELVYRGQTPLIVLSK</sequence>
<dbReference type="KEGG" id="afla:FHG64_08610"/>
<gene>
    <name evidence="2" type="ORF">FHG64_08610</name>
</gene>
<dbReference type="SUPFAM" id="SSF52402">
    <property type="entry name" value="Adenine nucleotide alpha hydrolases-like"/>
    <property type="match status" value="1"/>
</dbReference>
<organism evidence="2 3">
    <name type="scientific">Antarcticibacterium flavum</name>
    <dbReference type="NCBI Taxonomy" id="2058175"/>
    <lineage>
        <taxon>Bacteria</taxon>
        <taxon>Pseudomonadati</taxon>
        <taxon>Bacteroidota</taxon>
        <taxon>Flavobacteriia</taxon>
        <taxon>Flavobacteriales</taxon>
        <taxon>Flavobacteriaceae</taxon>
        <taxon>Antarcticibacterium</taxon>
    </lineage>
</organism>
<accession>A0A5B7X1R1</accession>
<name>A0A5B7X1R1_9FLAO</name>
<reference evidence="2 3" key="1">
    <citation type="submission" date="2019-06" db="EMBL/GenBank/DDBJ databases">
        <title>Complete genome sequence of Antarcticibacterium flavum KCTC 52984T from an Antarctic marine sediment.</title>
        <authorList>
            <person name="Lee Y.M."/>
            <person name="Shin S.C."/>
        </authorList>
    </citation>
    <scope>NUCLEOTIDE SEQUENCE [LARGE SCALE GENOMIC DNA]</scope>
    <source>
        <strain evidence="2 3">KCTC 52984</strain>
    </source>
</reference>
<protein>
    <recommendedName>
        <fullName evidence="1">UspA domain-containing protein</fullName>
    </recommendedName>
</protein>
<dbReference type="RefSeq" id="WP_139066013.1">
    <property type="nucleotide sequence ID" value="NZ_CP040812.1"/>
</dbReference>
<dbReference type="AlphaFoldDB" id="A0A5B7X1R1"/>
<dbReference type="OrthoDB" id="835770at2"/>
<evidence type="ECO:0000313" key="3">
    <source>
        <dbReference type="Proteomes" id="UP000309016"/>
    </source>
</evidence>
<evidence type="ECO:0000259" key="1">
    <source>
        <dbReference type="Pfam" id="PF00582"/>
    </source>
</evidence>
<dbReference type="CDD" id="cd00293">
    <property type="entry name" value="USP-like"/>
    <property type="match status" value="1"/>
</dbReference>
<keyword evidence="3" id="KW-1185">Reference proteome</keyword>
<dbReference type="EMBL" id="CP040812">
    <property type="protein sequence ID" value="QCY69446.1"/>
    <property type="molecule type" value="Genomic_DNA"/>
</dbReference>
<evidence type="ECO:0000313" key="2">
    <source>
        <dbReference type="EMBL" id="QCY69446.1"/>
    </source>
</evidence>